<feature type="transmembrane region" description="Helical" evidence="6">
    <location>
        <begin position="325"/>
        <end position="345"/>
    </location>
</feature>
<proteinExistence type="predicted"/>
<feature type="transmembrane region" description="Helical" evidence="6">
    <location>
        <begin position="171"/>
        <end position="191"/>
    </location>
</feature>
<feature type="transmembrane region" description="Helical" evidence="6">
    <location>
        <begin position="384"/>
        <end position="402"/>
    </location>
</feature>
<feature type="transmembrane region" description="Helical" evidence="6">
    <location>
        <begin position="7"/>
        <end position="29"/>
    </location>
</feature>
<dbReference type="Proteomes" id="UP000029014">
    <property type="component" value="Unassembled WGS sequence"/>
</dbReference>
<feature type="transmembrane region" description="Helical" evidence="6">
    <location>
        <begin position="414"/>
        <end position="432"/>
    </location>
</feature>
<feature type="transmembrane region" description="Helical" evidence="6">
    <location>
        <begin position="235"/>
        <end position="252"/>
    </location>
</feature>
<evidence type="ECO:0000256" key="4">
    <source>
        <dbReference type="ARBA" id="ARBA00022989"/>
    </source>
</evidence>
<organism evidence="7 8">
    <name type="scientific">Bifidobacterium minimum</name>
    <dbReference type="NCBI Taxonomy" id="1693"/>
    <lineage>
        <taxon>Bacteria</taxon>
        <taxon>Bacillati</taxon>
        <taxon>Actinomycetota</taxon>
        <taxon>Actinomycetes</taxon>
        <taxon>Bifidobacteriales</taxon>
        <taxon>Bifidobacteriaceae</taxon>
        <taxon>Bifidobacterium</taxon>
    </lineage>
</organism>
<feature type="transmembrane region" description="Helical" evidence="6">
    <location>
        <begin position="286"/>
        <end position="313"/>
    </location>
</feature>
<dbReference type="eggNOG" id="COG2244">
    <property type="taxonomic scope" value="Bacteria"/>
</dbReference>
<feature type="transmembrane region" description="Helical" evidence="6">
    <location>
        <begin position="357"/>
        <end position="378"/>
    </location>
</feature>
<name>A0A087BR71_9BIFI</name>
<gene>
    <name evidence="7" type="ORF">BMIN_0954</name>
</gene>
<keyword evidence="2" id="KW-1003">Cell membrane</keyword>
<keyword evidence="8" id="KW-1185">Reference proteome</keyword>
<keyword evidence="4 6" id="KW-1133">Transmembrane helix</keyword>
<evidence type="ECO:0000313" key="8">
    <source>
        <dbReference type="Proteomes" id="UP000029014"/>
    </source>
</evidence>
<feature type="transmembrane region" description="Helical" evidence="6">
    <location>
        <begin position="438"/>
        <end position="460"/>
    </location>
</feature>
<dbReference type="InterPro" id="IPR002797">
    <property type="entry name" value="Polysacc_synth"/>
</dbReference>
<evidence type="ECO:0000313" key="7">
    <source>
        <dbReference type="EMBL" id="KFI73521.1"/>
    </source>
</evidence>
<sequence length="485" mass="53552">MGKYKNLLVNIGLFTLNTVSTKLITFLLVPLYTYFLTTAQYGVTDMSLTVAGLITPVLTLSIGDATTRYIIDDPSDKKQYISVGFWVTLFGCLLMLLLLPLLNLPIFGGLGNYEWLYLAYFASSAFNAYLANVARGLNQIKLITWASIASSLASASSAGLLIGLLGWKVEGYFVSLIFGGLVAVILYLVFGGSWKYVALPRKERDRRILKKMLLYSVPLMPNAIFWWIGTSVNRFFITSMLGIGASGLFAAASKIPNVMNMVSSTFWQAWSLSAFQEFKKTDTGKFYSNVFAVFRTFCFLAASGLMLLTPWLASLLLQKKFYDSWPIIPILILAFLFNVFAGFYGTVFTASMKTRHLMTSTAAAAIVVIVLTWLLIRVMGLQGAAWAMVGSNLVMYAIRVVMANQIVKIDVNRPLMLANILLVSVQTCVLAWHPTAYMLVSAVLFLAVLVVSAIDIYPSVKTLSVAVKGKGSRNNHGKHVREMKI</sequence>
<feature type="transmembrane region" description="Helical" evidence="6">
    <location>
        <begin position="212"/>
        <end position="229"/>
    </location>
</feature>
<dbReference type="GO" id="GO:0005886">
    <property type="term" value="C:plasma membrane"/>
    <property type="evidence" value="ECO:0007669"/>
    <property type="project" value="UniProtKB-SubCell"/>
</dbReference>
<feature type="transmembrane region" description="Helical" evidence="6">
    <location>
        <begin position="49"/>
        <end position="71"/>
    </location>
</feature>
<dbReference type="AlphaFoldDB" id="A0A087BR71"/>
<reference evidence="7 8" key="1">
    <citation type="submission" date="2014-03" db="EMBL/GenBank/DDBJ databases">
        <title>Genomics of Bifidobacteria.</title>
        <authorList>
            <person name="Ventura M."/>
            <person name="Milani C."/>
            <person name="Lugli G.A."/>
        </authorList>
    </citation>
    <scope>NUCLEOTIDE SEQUENCE [LARGE SCALE GENOMIC DNA]</scope>
    <source>
        <strain evidence="7 8">LMG 11592</strain>
    </source>
</reference>
<evidence type="ECO:0000256" key="3">
    <source>
        <dbReference type="ARBA" id="ARBA00022692"/>
    </source>
</evidence>
<evidence type="ECO:0000256" key="6">
    <source>
        <dbReference type="SAM" id="Phobius"/>
    </source>
</evidence>
<evidence type="ECO:0000256" key="2">
    <source>
        <dbReference type="ARBA" id="ARBA00022475"/>
    </source>
</evidence>
<feature type="transmembrane region" description="Helical" evidence="6">
    <location>
        <begin position="114"/>
        <end position="130"/>
    </location>
</feature>
<evidence type="ECO:0000256" key="5">
    <source>
        <dbReference type="ARBA" id="ARBA00023136"/>
    </source>
</evidence>
<protein>
    <submittedName>
        <fullName evidence="7">Polysaccharide biosynthesis protein</fullName>
    </submittedName>
</protein>
<feature type="transmembrane region" description="Helical" evidence="6">
    <location>
        <begin position="83"/>
        <end position="102"/>
    </location>
</feature>
<dbReference type="EMBL" id="JGZD01000006">
    <property type="protein sequence ID" value="KFI73521.1"/>
    <property type="molecule type" value="Genomic_DNA"/>
</dbReference>
<dbReference type="PANTHER" id="PTHR30250:SF11">
    <property type="entry name" value="O-ANTIGEN TRANSPORTER-RELATED"/>
    <property type="match status" value="1"/>
</dbReference>
<keyword evidence="5 6" id="KW-0472">Membrane</keyword>
<comment type="subcellular location">
    <subcellularLocation>
        <location evidence="1">Cell membrane</location>
        <topology evidence="1">Multi-pass membrane protein</topology>
    </subcellularLocation>
</comment>
<evidence type="ECO:0000256" key="1">
    <source>
        <dbReference type="ARBA" id="ARBA00004651"/>
    </source>
</evidence>
<dbReference type="Pfam" id="PF01943">
    <property type="entry name" value="Polysacc_synt"/>
    <property type="match status" value="1"/>
</dbReference>
<accession>A0A087BR71</accession>
<keyword evidence="3 6" id="KW-0812">Transmembrane</keyword>
<dbReference type="PANTHER" id="PTHR30250">
    <property type="entry name" value="PST FAMILY PREDICTED COLANIC ACID TRANSPORTER"/>
    <property type="match status" value="1"/>
</dbReference>
<dbReference type="RefSeq" id="WP_022861899.1">
    <property type="nucleotide sequence ID" value="NZ_JGZD01000006.1"/>
</dbReference>
<feature type="transmembrane region" description="Helical" evidence="6">
    <location>
        <begin position="142"/>
        <end position="165"/>
    </location>
</feature>
<dbReference type="STRING" id="1693.BMIN_0954"/>
<comment type="caution">
    <text evidence="7">The sequence shown here is derived from an EMBL/GenBank/DDBJ whole genome shotgun (WGS) entry which is preliminary data.</text>
</comment>
<dbReference type="InterPro" id="IPR050833">
    <property type="entry name" value="Poly_Biosynth_Transport"/>
</dbReference>